<comment type="caution">
    <text evidence="5">The sequence shown here is derived from an EMBL/GenBank/DDBJ whole genome shotgun (WGS) entry which is preliminary data.</text>
</comment>
<evidence type="ECO:0000256" key="3">
    <source>
        <dbReference type="PROSITE-ProRule" id="PRU00196"/>
    </source>
</evidence>
<sequence>HDLTTSTSPVNMKFFYFMLSSLYMIEVKGKVAIKDYRVRLIGGNRKEGRVEVYLNGTWGGICKAGWDLKDARVVCRQLGFKKSNLISIVGFTWYGRGEQGYSLTNVNCNGSEDSLKDCKHVLGGTVQCNSTKLFPADAVAVCEPRIR</sequence>
<dbReference type="Gene3D" id="3.10.250.10">
    <property type="entry name" value="SRCR-like domain"/>
    <property type="match status" value="1"/>
</dbReference>
<evidence type="ECO:0000313" key="5">
    <source>
        <dbReference type="EMBL" id="CAH1803186.1"/>
    </source>
</evidence>
<comment type="caution">
    <text evidence="3">Lacks conserved residue(s) required for the propagation of feature annotation.</text>
</comment>
<feature type="disulfide bond" evidence="3">
    <location>
        <begin position="108"/>
        <end position="118"/>
    </location>
</feature>
<dbReference type="Pfam" id="PF00530">
    <property type="entry name" value="SRCR"/>
    <property type="match status" value="1"/>
</dbReference>
<feature type="non-terminal residue" evidence="5">
    <location>
        <position position="1"/>
    </location>
</feature>
<evidence type="ECO:0000259" key="4">
    <source>
        <dbReference type="PROSITE" id="PS50287"/>
    </source>
</evidence>
<feature type="non-terminal residue" evidence="5">
    <location>
        <position position="147"/>
    </location>
</feature>
<dbReference type="AlphaFoldDB" id="A0A8S4Q8F6"/>
<protein>
    <recommendedName>
        <fullName evidence="4">SRCR domain-containing protein</fullName>
    </recommendedName>
</protein>
<dbReference type="InterPro" id="IPR001190">
    <property type="entry name" value="SRCR"/>
</dbReference>
<dbReference type="SUPFAM" id="SSF56487">
    <property type="entry name" value="SRCR-like"/>
    <property type="match status" value="1"/>
</dbReference>
<organism evidence="5 6">
    <name type="scientific">Owenia fusiformis</name>
    <name type="common">Polychaete worm</name>
    <dbReference type="NCBI Taxonomy" id="6347"/>
    <lineage>
        <taxon>Eukaryota</taxon>
        <taxon>Metazoa</taxon>
        <taxon>Spiralia</taxon>
        <taxon>Lophotrochozoa</taxon>
        <taxon>Annelida</taxon>
        <taxon>Polychaeta</taxon>
        <taxon>Sedentaria</taxon>
        <taxon>Canalipalpata</taxon>
        <taxon>Sabellida</taxon>
        <taxon>Oweniida</taxon>
        <taxon>Oweniidae</taxon>
        <taxon>Owenia</taxon>
    </lineage>
</organism>
<dbReference type="SMART" id="SM00202">
    <property type="entry name" value="SR"/>
    <property type="match status" value="1"/>
</dbReference>
<dbReference type="OrthoDB" id="10066015at2759"/>
<gene>
    <name evidence="5" type="ORF">OFUS_LOCUS26797</name>
</gene>
<accession>A0A8S4Q8F6</accession>
<dbReference type="PANTHER" id="PTHR48071">
    <property type="entry name" value="SRCR DOMAIN-CONTAINING PROTEIN"/>
    <property type="match status" value="1"/>
</dbReference>
<feature type="domain" description="SRCR" evidence="4">
    <location>
        <begin position="38"/>
        <end position="143"/>
    </location>
</feature>
<dbReference type="PROSITE" id="PS50287">
    <property type="entry name" value="SRCR_2"/>
    <property type="match status" value="1"/>
</dbReference>
<evidence type="ECO:0000313" key="6">
    <source>
        <dbReference type="Proteomes" id="UP000749559"/>
    </source>
</evidence>
<dbReference type="PRINTS" id="PR00258">
    <property type="entry name" value="SPERACTRCPTR"/>
</dbReference>
<reference evidence="5" key="1">
    <citation type="submission" date="2022-03" db="EMBL/GenBank/DDBJ databases">
        <authorList>
            <person name="Martin C."/>
        </authorList>
    </citation>
    <scope>NUCLEOTIDE SEQUENCE</scope>
</reference>
<keyword evidence="6" id="KW-1185">Reference proteome</keyword>
<dbReference type="Proteomes" id="UP000749559">
    <property type="component" value="Unassembled WGS sequence"/>
</dbReference>
<dbReference type="EMBL" id="CAIIXF020000301">
    <property type="protein sequence ID" value="CAH1803186.1"/>
    <property type="molecule type" value="Genomic_DNA"/>
</dbReference>
<dbReference type="GO" id="GO:0016020">
    <property type="term" value="C:membrane"/>
    <property type="evidence" value="ECO:0007669"/>
    <property type="project" value="InterPro"/>
</dbReference>
<dbReference type="InterPro" id="IPR036772">
    <property type="entry name" value="SRCR-like_dom_sf"/>
</dbReference>
<proteinExistence type="predicted"/>
<dbReference type="PANTHER" id="PTHR48071:SF18">
    <property type="entry name" value="DELETED IN MALIGNANT BRAIN TUMORS 1 PROTEIN-RELATED"/>
    <property type="match status" value="1"/>
</dbReference>
<dbReference type="FunFam" id="3.10.250.10:FF:000001">
    <property type="entry name" value="Lysyl oxidase 4 isoform X1"/>
    <property type="match status" value="1"/>
</dbReference>
<keyword evidence="2 3" id="KW-1015">Disulfide bond</keyword>
<evidence type="ECO:0000256" key="2">
    <source>
        <dbReference type="ARBA" id="ARBA00023157"/>
    </source>
</evidence>
<name>A0A8S4Q8F6_OWEFU</name>
<keyword evidence="1" id="KW-0732">Signal</keyword>
<dbReference type="PROSITE" id="PS00420">
    <property type="entry name" value="SRCR_1"/>
    <property type="match status" value="1"/>
</dbReference>
<evidence type="ECO:0000256" key="1">
    <source>
        <dbReference type="ARBA" id="ARBA00022729"/>
    </source>
</evidence>